<keyword evidence="1" id="KW-0812">Transmembrane</keyword>
<protein>
    <submittedName>
        <fullName evidence="2">Uncharacterized protein</fullName>
    </submittedName>
</protein>
<dbReference type="RefSeq" id="WP_344449737.1">
    <property type="nucleotide sequence ID" value="NZ_BAAATZ010000006.1"/>
</dbReference>
<proteinExistence type="predicted"/>
<feature type="transmembrane region" description="Helical" evidence="1">
    <location>
        <begin position="20"/>
        <end position="37"/>
    </location>
</feature>
<keyword evidence="1" id="KW-0472">Membrane</keyword>
<organism evidence="2 3">
    <name type="scientific">Actinocorallia aurantiaca</name>
    <dbReference type="NCBI Taxonomy" id="46204"/>
    <lineage>
        <taxon>Bacteria</taxon>
        <taxon>Bacillati</taxon>
        <taxon>Actinomycetota</taxon>
        <taxon>Actinomycetes</taxon>
        <taxon>Streptosporangiales</taxon>
        <taxon>Thermomonosporaceae</taxon>
        <taxon>Actinocorallia</taxon>
    </lineage>
</organism>
<feature type="transmembrane region" description="Helical" evidence="1">
    <location>
        <begin position="134"/>
        <end position="154"/>
    </location>
</feature>
<dbReference type="Proteomes" id="UP001501842">
    <property type="component" value="Unassembled WGS sequence"/>
</dbReference>
<name>A0ABN3U3U5_9ACTN</name>
<sequence length="251" mass="26475">MDISSIPKPDDFLLETLRDLGGPFVVIAGILAFYFLAKAWIDAVLFGGRAAGRVGLMLRLLVTTGLSTTAGMVAALALTGMLLLVWVVLSDLLANFMGYAIRPEAFGPAPGTELGLDELLQWPPHSDNPYAEAVAQYVLWSGLILAAVAVIAAFKNMSATALAFLVVLPWLPVTLIVGLLALSLNVQALVNWQAGKGYVVPDADEYGGQNPLVLVGATAALVGYVYAAFAISNAPAWARSVWTKTMSAQQA</sequence>
<dbReference type="EMBL" id="BAAATZ010000006">
    <property type="protein sequence ID" value="GAA2723115.1"/>
    <property type="molecule type" value="Genomic_DNA"/>
</dbReference>
<evidence type="ECO:0000313" key="2">
    <source>
        <dbReference type="EMBL" id="GAA2723115.1"/>
    </source>
</evidence>
<comment type="caution">
    <text evidence="2">The sequence shown here is derived from an EMBL/GenBank/DDBJ whole genome shotgun (WGS) entry which is preliminary data.</text>
</comment>
<feature type="transmembrane region" description="Helical" evidence="1">
    <location>
        <begin position="161"/>
        <end position="182"/>
    </location>
</feature>
<evidence type="ECO:0000313" key="3">
    <source>
        <dbReference type="Proteomes" id="UP001501842"/>
    </source>
</evidence>
<accession>A0ABN3U3U5</accession>
<evidence type="ECO:0000256" key="1">
    <source>
        <dbReference type="SAM" id="Phobius"/>
    </source>
</evidence>
<reference evidence="2 3" key="1">
    <citation type="journal article" date="2019" name="Int. J. Syst. Evol. Microbiol.">
        <title>The Global Catalogue of Microorganisms (GCM) 10K type strain sequencing project: providing services to taxonomists for standard genome sequencing and annotation.</title>
        <authorList>
            <consortium name="The Broad Institute Genomics Platform"/>
            <consortium name="The Broad Institute Genome Sequencing Center for Infectious Disease"/>
            <person name="Wu L."/>
            <person name="Ma J."/>
        </authorList>
    </citation>
    <scope>NUCLEOTIDE SEQUENCE [LARGE SCALE GENOMIC DNA]</scope>
    <source>
        <strain evidence="2 3">JCM 8201</strain>
    </source>
</reference>
<keyword evidence="1" id="KW-1133">Transmembrane helix</keyword>
<feature type="transmembrane region" description="Helical" evidence="1">
    <location>
        <begin position="58"/>
        <end position="89"/>
    </location>
</feature>
<keyword evidence="3" id="KW-1185">Reference proteome</keyword>
<gene>
    <name evidence="2" type="ORF">GCM10010439_17590</name>
</gene>
<feature type="transmembrane region" description="Helical" evidence="1">
    <location>
        <begin position="212"/>
        <end position="231"/>
    </location>
</feature>